<gene>
    <name evidence="8" type="ordered locus">RBRH_02952</name>
</gene>
<keyword evidence="8" id="KW-0378">Hydrolase</keyword>
<dbReference type="PANTHER" id="PTHR30213">
    <property type="entry name" value="INNER MEMBRANE PROTEIN YHJD"/>
    <property type="match status" value="1"/>
</dbReference>
<feature type="transmembrane region" description="Helical" evidence="7">
    <location>
        <begin position="116"/>
        <end position="136"/>
    </location>
</feature>
<dbReference type="KEGG" id="brh:RBRH_02952"/>
<reference evidence="8 9" key="1">
    <citation type="journal article" date="2011" name="J. Bacteriol.">
        <title>Complete genome sequence of Burkholderia rhizoxinica, an endosymbiont of Rhizopus microsporus.</title>
        <authorList>
            <person name="Lackner G."/>
            <person name="Moebius N."/>
            <person name="Partida-Martinez L."/>
            <person name="Hertweck C."/>
        </authorList>
    </citation>
    <scope>NUCLEOTIDE SEQUENCE [LARGE SCALE GENOMIC DNA]</scope>
    <source>
        <strain evidence="9">DSM 19002 / CIP 109453 / HKI 454</strain>
    </source>
</reference>
<comment type="caution">
    <text evidence="7">Lacks conserved residue(s) required for the propagation of feature annotation.</text>
</comment>
<dbReference type="Proteomes" id="UP000007437">
    <property type="component" value="Chromosome"/>
</dbReference>
<dbReference type="InterPro" id="IPR036390">
    <property type="entry name" value="WH_DNA-bd_sf"/>
</dbReference>
<evidence type="ECO:0000256" key="5">
    <source>
        <dbReference type="ARBA" id="ARBA00022989"/>
    </source>
</evidence>
<dbReference type="InterPro" id="IPR023679">
    <property type="entry name" value="UPF0761_bac"/>
</dbReference>
<evidence type="ECO:0000256" key="4">
    <source>
        <dbReference type="ARBA" id="ARBA00022692"/>
    </source>
</evidence>
<dbReference type="InterPro" id="IPR017039">
    <property type="entry name" value="Virul_fac_BrkB"/>
</dbReference>
<comment type="subcellular location">
    <subcellularLocation>
        <location evidence="7">Cell inner membrane</location>
        <topology evidence="7">Multi-pass membrane protein</topology>
    </subcellularLocation>
    <subcellularLocation>
        <location evidence="1">Cell membrane</location>
        <topology evidence="1">Multi-pass membrane protein</topology>
    </subcellularLocation>
</comment>
<feature type="transmembrane region" description="Helical" evidence="7">
    <location>
        <begin position="157"/>
        <end position="180"/>
    </location>
</feature>
<evidence type="ECO:0000256" key="2">
    <source>
        <dbReference type="ARBA" id="ARBA00022475"/>
    </source>
</evidence>
<dbReference type="HAMAP" id="MF_00672">
    <property type="entry name" value="UPF0761"/>
    <property type="match status" value="1"/>
</dbReference>
<evidence type="ECO:0000313" key="8">
    <source>
        <dbReference type="EMBL" id="CBW74732.1"/>
    </source>
</evidence>
<evidence type="ECO:0000256" key="1">
    <source>
        <dbReference type="ARBA" id="ARBA00004651"/>
    </source>
</evidence>
<dbReference type="NCBIfam" id="TIGR00765">
    <property type="entry name" value="yihY_not_rbn"/>
    <property type="match status" value="1"/>
</dbReference>
<keyword evidence="3 7" id="KW-0997">Cell inner membrane</keyword>
<dbReference type="HOGENOM" id="CLU_032288_1_2_4"/>
<feature type="transmembrane region" description="Helical" evidence="7">
    <location>
        <begin position="270"/>
        <end position="292"/>
    </location>
</feature>
<dbReference type="STRING" id="882378.RBRH_02952"/>
<keyword evidence="6 7" id="KW-0472">Membrane</keyword>
<dbReference type="GO" id="GO:0016787">
    <property type="term" value="F:hydrolase activity"/>
    <property type="evidence" value="ECO:0007669"/>
    <property type="project" value="UniProtKB-KW"/>
</dbReference>
<keyword evidence="4 7" id="KW-0812">Transmembrane</keyword>
<dbReference type="AlphaFoldDB" id="E5AQ50"/>
<sequence>MSFMACAVNHYYRRRKEDWPLKKFDIDLDALKRLARFVATRSAEDRIPQVAGSLTFTTVLSLVPLVTVAFALFTAFPIFASFQQSLQGFLADHLMPAQINSQIFKYLNQFAEKAKGLTTVGMITLVVTSVMTMMIVESAFNTIWRVRKSRPLAQRILVYWAVITLGPLLIGVSLSVSSYLLTHSMLASTVANVAGAASAASGAASRAMPAFAEWALTGAVLTLSVLAFTLSYVYLPNCRVAWRDALVGGLCAAIAFELAKRGFGLYIRRIPTYTAVYGAFATIPIFLLWVYLSWLITLFGAMVTSALPEIRLGHFHRVDYAGSDLLDALELLAWLNDARDAGRAGYTLHELAQLQRCGLHTAARLLDKLEAIEWVARIRRERDPDRYVLLVNPRHASLRQLYPLFVIDRNEFTYQLNLDTAHVDGPTLLAALDHRGLDVSLAALLAARRRRGAQTERANGGCSSPAAAV</sequence>
<evidence type="ECO:0000313" key="9">
    <source>
        <dbReference type="Proteomes" id="UP000007437"/>
    </source>
</evidence>
<comment type="similarity">
    <text evidence="7">Belongs to the UPF0761 family.</text>
</comment>
<proteinExistence type="inferred from homology"/>
<evidence type="ECO:0000256" key="3">
    <source>
        <dbReference type="ARBA" id="ARBA00022519"/>
    </source>
</evidence>
<keyword evidence="2 7" id="KW-1003">Cell membrane</keyword>
<protein>
    <recommendedName>
        <fullName evidence="7">UPF0761 membrane protein RBRH_02952</fullName>
    </recommendedName>
</protein>
<evidence type="ECO:0000256" key="6">
    <source>
        <dbReference type="ARBA" id="ARBA00023136"/>
    </source>
</evidence>
<dbReference type="SUPFAM" id="SSF46785">
    <property type="entry name" value="Winged helix' DNA-binding domain"/>
    <property type="match status" value="1"/>
</dbReference>
<keyword evidence="5 7" id="KW-1133">Transmembrane helix</keyword>
<feature type="transmembrane region" description="Helical" evidence="7">
    <location>
        <begin position="211"/>
        <end position="234"/>
    </location>
</feature>
<dbReference type="Pfam" id="PF03631">
    <property type="entry name" value="Virul_fac_BrkB"/>
    <property type="match status" value="1"/>
</dbReference>
<evidence type="ECO:0000256" key="7">
    <source>
        <dbReference type="HAMAP-Rule" id="MF_00672"/>
    </source>
</evidence>
<feature type="transmembrane region" description="Helical" evidence="7">
    <location>
        <begin position="54"/>
        <end position="80"/>
    </location>
</feature>
<accession>E5AQ50</accession>
<organism evidence="8 9">
    <name type="scientific">Mycetohabitans rhizoxinica (strain DSM 19002 / CIP 109453 / HKI 454)</name>
    <name type="common">Paraburkholderia rhizoxinica</name>
    <dbReference type="NCBI Taxonomy" id="882378"/>
    <lineage>
        <taxon>Bacteria</taxon>
        <taxon>Pseudomonadati</taxon>
        <taxon>Pseudomonadota</taxon>
        <taxon>Betaproteobacteria</taxon>
        <taxon>Burkholderiales</taxon>
        <taxon>Burkholderiaceae</taxon>
        <taxon>Mycetohabitans</taxon>
    </lineage>
</organism>
<dbReference type="EMBL" id="FR687359">
    <property type="protein sequence ID" value="CBW74732.1"/>
    <property type="molecule type" value="Genomic_DNA"/>
</dbReference>
<dbReference type="PANTHER" id="PTHR30213:SF0">
    <property type="entry name" value="UPF0761 MEMBRANE PROTEIN YIHY"/>
    <property type="match status" value="1"/>
</dbReference>
<name>E5AQ50_MYCRK</name>
<dbReference type="eggNOG" id="COG1295">
    <property type="taxonomic scope" value="Bacteria"/>
</dbReference>
<dbReference type="GO" id="GO:0005886">
    <property type="term" value="C:plasma membrane"/>
    <property type="evidence" value="ECO:0007669"/>
    <property type="project" value="UniProtKB-SubCell"/>
</dbReference>